<accession>A0A383V6Z1</accession>
<dbReference type="Proteomes" id="UP000256970">
    <property type="component" value="Unassembled WGS sequence"/>
</dbReference>
<evidence type="ECO:0000313" key="3">
    <source>
        <dbReference type="Proteomes" id="UP000256970"/>
    </source>
</evidence>
<dbReference type="Pfam" id="PF12697">
    <property type="entry name" value="Abhydrolase_6"/>
    <property type="match status" value="1"/>
</dbReference>
<feature type="domain" description="AB hydrolase-1" evidence="1">
    <location>
        <begin position="6"/>
        <end position="227"/>
    </location>
</feature>
<evidence type="ECO:0000259" key="1">
    <source>
        <dbReference type="Pfam" id="PF12697"/>
    </source>
</evidence>
<organism evidence="2 3">
    <name type="scientific">Tetradesmus obliquus</name>
    <name type="common">Green alga</name>
    <name type="synonym">Acutodesmus obliquus</name>
    <dbReference type="NCBI Taxonomy" id="3088"/>
    <lineage>
        <taxon>Eukaryota</taxon>
        <taxon>Viridiplantae</taxon>
        <taxon>Chlorophyta</taxon>
        <taxon>core chlorophytes</taxon>
        <taxon>Chlorophyceae</taxon>
        <taxon>CS clade</taxon>
        <taxon>Sphaeropleales</taxon>
        <taxon>Scenedesmaceae</taxon>
        <taxon>Tetradesmus</taxon>
    </lineage>
</organism>
<dbReference type="EMBL" id="FNXT01000070">
    <property type="protein sequence ID" value="SZX60499.1"/>
    <property type="molecule type" value="Genomic_DNA"/>
</dbReference>
<dbReference type="InterPro" id="IPR000073">
    <property type="entry name" value="AB_hydrolase_1"/>
</dbReference>
<dbReference type="SUPFAM" id="SSF53474">
    <property type="entry name" value="alpha/beta-Hydrolases"/>
    <property type="match status" value="1"/>
</dbReference>
<evidence type="ECO:0000313" key="2">
    <source>
        <dbReference type="EMBL" id="SZX60499.1"/>
    </source>
</evidence>
<dbReference type="PANTHER" id="PTHR45763">
    <property type="entry name" value="HYDROLASE, ALPHA/BETA FOLD FAMILY PROTEIN, EXPRESSED-RELATED"/>
    <property type="match status" value="1"/>
</dbReference>
<dbReference type="Gene3D" id="3.40.50.1820">
    <property type="entry name" value="alpha/beta hydrolase"/>
    <property type="match status" value="1"/>
</dbReference>
<dbReference type="InterPro" id="IPR029058">
    <property type="entry name" value="AB_hydrolase_fold"/>
</dbReference>
<gene>
    <name evidence="2" type="ORF">BQ4739_LOCUS1041</name>
</gene>
<protein>
    <recommendedName>
        <fullName evidence="1">AB hydrolase-1 domain-containing protein</fullName>
    </recommendedName>
</protein>
<keyword evidence="3" id="KW-1185">Reference proteome</keyword>
<dbReference type="PANTHER" id="PTHR45763:SF46">
    <property type="entry name" value="AB HYDROLASE-1 DOMAIN-CONTAINING PROTEIN"/>
    <property type="match status" value="1"/>
</dbReference>
<dbReference type="STRING" id="3088.A0A383V6Z1"/>
<reference evidence="2 3" key="1">
    <citation type="submission" date="2016-10" db="EMBL/GenBank/DDBJ databases">
        <authorList>
            <person name="Cai Z."/>
        </authorList>
    </citation>
    <scope>NUCLEOTIDE SEQUENCE [LARGE SCALE GENOMIC DNA]</scope>
</reference>
<name>A0A383V6Z1_TETOB</name>
<dbReference type="AlphaFoldDB" id="A0A383V6Z1"/>
<proteinExistence type="predicted"/>
<sequence length="318" mass="33276">MLHEAAQRLHVRLIAVDRPGFGGTPFTPQHSLQNWASALQQLSDHLAIGRFGILGASGGAPFAAACARFIGEQRVTGLGLLCPLGPVDGSTRPGMTAANALLLAMARRCPGVARAVWRATGKWLAWDEHCMQRFALNPQDKQALQSTPHIAQAIRAAVLEGLSAGAWGVVHEMALAQRCWGFRLQDIQVPHAFLWHGLQDPLVTLAMARAYESIPGCQAVYFPSETHTTLVVNRLCLALEALAAGQAGHGAAAASAPVGVSAACGELPSRQFHLGLRSSSSSSSSSGGGSTELLPAVRAAALPFEGSSSCTASRGLQQ</sequence>